<proteinExistence type="predicted"/>
<keyword evidence="3" id="KW-1185">Reference proteome</keyword>
<feature type="region of interest" description="Disordered" evidence="1">
    <location>
        <begin position="182"/>
        <end position="219"/>
    </location>
</feature>
<protein>
    <submittedName>
        <fullName evidence="2">PIN domain-containing protein</fullName>
    </submittedName>
</protein>
<organism evidence="2 3">
    <name type="scientific">Bordetella genomosp. 9</name>
    <dbReference type="NCBI Taxonomy" id="1416803"/>
    <lineage>
        <taxon>Bacteria</taxon>
        <taxon>Pseudomonadati</taxon>
        <taxon>Pseudomonadota</taxon>
        <taxon>Betaproteobacteria</taxon>
        <taxon>Burkholderiales</taxon>
        <taxon>Alcaligenaceae</taxon>
        <taxon>Bordetella</taxon>
    </lineage>
</organism>
<dbReference type="Proteomes" id="UP000216857">
    <property type="component" value="Unassembled WGS sequence"/>
</dbReference>
<accession>A0A261R8X5</accession>
<feature type="compositionally biased region" description="Basic and acidic residues" evidence="1">
    <location>
        <begin position="182"/>
        <end position="192"/>
    </location>
</feature>
<sequence length="219" mass="24377">MSSILRGLLLRLARRGVFLPVWSARIGEEWIRNAARLWKVPPADVAALWADMQREFPDADAGDVKAYEAGLRYSDPKDHHVIAAGLAKRARCGLQQPPAVLVVTWNMKDFNRSEMRRLGTDACDPDRLLSQWWPASRDALLRALQGTAADVAAVGREPEPLSATLHRERLYRLRGLVERDGGFDEPARRGGDGDVNVNVNGDVNDRDCSPRIPLHSGVR</sequence>
<name>A0A261R8X5_9BORD</name>
<evidence type="ECO:0000313" key="3">
    <source>
        <dbReference type="Proteomes" id="UP000216857"/>
    </source>
</evidence>
<dbReference type="OrthoDB" id="8683209at2"/>
<dbReference type="AlphaFoldDB" id="A0A261R8X5"/>
<gene>
    <name evidence="2" type="ORF">CAL26_19960</name>
</gene>
<comment type="caution">
    <text evidence="2">The sequence shown here is derived from an EMBL/GenBank/DDBJ whole genome shotgun (WGS) entry which is preliminary data.</text>
</comment>
<dbReference type="EMBL" id="NEVJ01000003">
    <property type="protein sequence ID" value="OZI21459.1"/>
    <property type="molecule type" value="Genomic_DNA"/>
</dbReference>
<reference evidence="2" key="1">
    <citation type="submission" date="2017-05" db="EMBL/GenBank/DDBJ databases">
        <title>Complete and WGS of Bordetella genogroups.</title>
        <authorList>
            <person name="Spilker T."/>
            <person name="Lipuma J."/>
        </authorList>
    </citation>
    <scope>NUCLEOTIDE SEQUENCE</scope>
    <source>
        <strain evidence="2">AU21707</strain>
    </source>
</reference>
<evidence type="ECO:0000313" key="2">
    <source>
        <dbReference type="EMBL" id="OZI21459.1"/>
    </source>
</evidence>
<evidence type="ECO:0000256" key="1">
    <source>
        <dbReference type="SAM" id="MobiDB-lite"/>
    </source>
</evidence>